<dbReference type="AlphaFoldDB" id="A0A3N0GR41"/>
<feature type="compositionally biased region" description="Low complexity" evidence="1">
    <location>
        <begin position="581"/>
        <end position="597"/>
    </location>
</feature>
<keyword evidence="4" id="KW-1185">Reference proteome</keyword>
<organism evidence="3 4">
    <name type="scientific">Nocardioides pocheonensis</name>
    <dbReference type="NCBI Taxonomy" id="661485"/>
    <lineage>
        <taxon>Bacteria</taxon>
        <taxon>Bacillati</taxon>
        <taxon>Actinomycetota</taxon>
        <taxon>Actinomycetes</taxon>
        <taxon>Propionibacteriales</taxon>
        <taxon>Nocardioidaceae</taxon>
        <taxon>Nocardioides</taxon>
    </lineage>
</organism>
<keyword evidence="2" id="KW-0812">Transmembrane</keyword>
<protein>
    <recommendedName>
        <fullName evidence="5">Calcineurin-like phosphoesterase domain-containing protein</fullName>
    </recommendedName>
</protein>
<evidence type="ECO:0000313" key="3">
    <source>
        <dbReference type="EMBL" id="RNM14638.1"/>
    </source>
</evidence>
<gene>
    <name evidence="3" type="ORF">EFL26_10255</name>
</gene>
<reference evidence="3 4" key="1">
    <citation type="submission" date="2018-11" db="EMBL/GenBank/DDBJ databases">
        <authorList>
            <person name="Li F."/>
        </authorList>
    </citation>
    <scope>NUCLEOTIDE SEQUENCE [LARGE SCALE GENOMIC DNA]</scope>
    <source>
        <strain evidence="3 4">Gsoil 818</strain>
    </source>
</reference>
<feature type="transmembrane region" description="Helical" evidence="2">
    <location>
        <begin position="31"/>
        <end position="50"/>
    </location>
</feature>
<dbReference type="InterPro" id="IPR029052">
    <property type="entry name" value="Metallo-depent_PP-like"/>
</dbReference>
<evidence type="ECO:0000256" key="1">
    <source>
        <dbReference type="SAM" id="MobiDB-lite"/>
    </source>
</evidence>
<dbReference type="EMBL" id="RJSF01000038">
    <property type="protein sequence ID" value="RNM14638.1"/>
    <property type="molecule type" value="Genomic_DNA"/>
</dbReference>
<sequence length="597" mass="63121">MEPRPRPPRPASRALRWLPLPHLENDVRRTLWTAVLCVVAAALVAAPVAVERAIEGVRFRDTLGTFPVEVGLCHDGRSTLDTGILGKVFWDQTGALGFGAYARATGPPEAGGTLASYVDPAFFQTNVAFLRHPDTVVAAYSSEIREDLWTRLLREELLAAAIGGLVLFLVVPRRRLEGVPRAHAVVASVLLVDAALGLSAFAAVKMFDAWPCSTAPTDVFSAPGMRNPTFSSPQMSEIVGQVKPFIEKNTLRIDAAADQYETAAKTSLATALAQQGTALAPRPGEKIVLAEADPQGSYVGVHVRTALYADLQNAVGKDAIALRTIAGDITSNGTVAESAFVKAESKVAPDVPAVAIAGDHDSEKTWKQVKGSGFHDPDLTTTAVGDLHVAGANDREHKTLFGGSITNPSGVSEEQLGQRLRDKVGDHFADQGGIVVVHQPSALVAYLGLDSLSILRDHPQTAAQRTTPYDDGIADLPPGIAEYGHLHQAAGPWVVWNTDGGRVTWTVVDQLGTAGGVENAPTFSRFSTPFSAPLKPLMVRLQYVDVKSGLQTGYVTVQCELDARCSISGRVDVGLPGGQPGQATTSPTTPGTGTPTP</sequence>
<dbReference type="Proteomes" id="UP000279994">
    <property type="component" value="Unassembled WGS sequence"/>
</dbReference>
<keyword evidence="2" id="KW-0472">Membrane</keyword>
<accession>A0A3N0GR41</accession>
<evidence type="ECO:0000256" key="2">
    <source>
        <dbReference type="SAM" id="Phobius"/>
    </source>
</evidence>
<evidence type="ECO:0008006" key="5">
    <source>
        <dbReference type="Google" id="ProtNLM"/>
    </source>
</evidence>
<comment type="caution">
    <text evidence="3">The sequence shown here is derived from an EMBL/GenBank/DDBJ whole genome shotgun (WGS) entry which is preliminary data.</text>
</comment>
<proteinExistence type="predicted"/>
<dbReference type="RefSeq" id="WP_148046681.1">
    <property type="nucleotide sequence ID" value="NZ_RJSF01000038.1"/>
</dbReference>
<evidence type="ECO:0000313" key="4">
    <source>
        <dbReference type="Proteomes" id="UP000279994"/>
    </source>
</evidence>
<feature type="region of interest" description="Disordered" evidence="1">
    <location>
        <begin position="573"/>
        <end position="597"/>
    </location>
</feature>
<name>A0A3N0GR41_9ACTN</name>
<dbReference type="OrthoDB" id="5241348at2"/>
<keyword evidence="2" id="KW-1133">Transmembrane helix</keyword>
<dbReference type="SUPFAM" id="SSF56300">
    <property type="entry name" value="Metallo-dependent phosphatases"/>
    <property type="match status" value="1"/>
</dbReference>